<evidence type="ECO:0000256" key="1">
    <source>
        <dbReference type="SAM" id="Phobius"/>
    </source>
</evidence>
<dbReference type="InterPro" id="IPR045749">
    <property type="entry name" value="DUF6090"/>
</dbReference>
<organism evidence="2 3">
    <name type="scientific">Winogradskyella damuponensis</name>
    <dbReference type="NCBI Taxonomy" id="943939"/>
    <lineage>
        <taxon>Bacteria</taxon>
        <taxon>Pseudomonadati</taxon>
        <taxon>Bacteroidota</taxon>
        <taxon>Flavobacteriia</taxon>
        <taxon>Flavobacteriales</taxon>
        <taxon>Flavobacteriaceae</taxon>
        <taxon>Winogradskyella</taxon>
    </lineage>
</organism>
<reference evidence="3" key="1">
    <citation type="journal article" date="2019" name="Int. J. Syst. Evol. Microbiol.">
        <title>The Global Catalogue of Microorganisms (GCM) 10K type strain sequencing project: providing services to taxonomists for standard genome sequencing and annotation.</title>
        <authorList>
            <consortium name="The Broad Institute Genomics Platform"/>
            <consortium name="The Broad Institute Genome Sequencing Center for Infectious Disease"/>
            <person name="Wu L."/>
            <person name="Ma J."/>
        </authorList>
    </citation>
    <scope>NUCLEOTIDE SEQUENCE [LARGE SCALE GENOMIC DNA]</scope>
    <source>
        <strain evidence="3">JCM 17633</strain>
    </source>
</reference>
<name>A0ABP8CNE8_9FLAO</name>
<gene>
    <name evidence="2" type="ORF">GCM10022292_08230</name>
</gene>
<dbReference type="RefSeq" id="WP_344712807.1">
    <property type="nucleotide sequence ID" value="NZ_BAABCB010000006.1"/>
</dbReference>
<proteinExistence type="predicted"/>
<protein>
    <submittedName>
        <fullName evidence="2">Uncharacterized protein</fullName>
    </submittedName>
</protein>
<comment type="caution">
    <text evidence="2">The sequence shown here is derived from an EMBL/GenBank/DDBJ whole genome shotgun (WGS) entry which is preliminary data.</text>
</comment>
<dbReference type="Proteomes" id="UP001501682">
    <property type="component" value="Unassembled WGS sequence"/>
</dbReference>
<keyword evidence="1" id="KW-1133">Transmembrane helix</keyword>
<accession>A0ABP8CNE8</accession>
<keyword evidence="1" id="KW-0812">Transmembrane</keyword>
<evidence type="ECO:0000313" key="2">
    <source>
        <dbReference type="EMBL" id="GAA4241510.1"/>
    </source>
</evidence>
<keyword evidence="3" id="KW-1185">Reference proteome</keyword>
<feature type="transmembrane region" description="Helical" evidence="1">
    <location>
        <begin position="21"/>
        <end position="42"/>
    </location>
</feature>
<evidence type="ECO:0000313" key="3">
    <source>
        <dbReference type="Proteomes" id="UP001501682"/>
    </source>
</evidence>
<keyword evidence="1" id="KW-0472">Membrane</keyword>
<sequence length="250" mass="28593">MIKFFRKIRYNLIEKNKTGKYLKYAIGEIVLVVIGILIALSLNNWNESRKNKIIKQQLIEDLIVELQSSKVILNDAIALGDSLIADGQLYLKHIGSKELTIQIDSLKTLGDFITYGIPYDLNLPIYEDSKSSGRLSMINNKKVLILYAEIMSADIGGSIHRKISNDMYYNGSDWELRKEIGLSEILSTPNKMLPERFRLTEKEFLEILARPSTFATLNNSLQMKVVRINYMNRISNGMTEVIGLLEEEKK</sequence>
<dbReference type="Pfam" id="PF19578">
    <property type="entry name" value="DUF6090"/>
    <property type="match status" value="1"/>
</dbReference>
<dbReference type="EMBL" id="BAABCB010000006">
    <property type="protein sequence ID" value="GAA4241510.1"/>
    <property type="molecule type" value="Genomic_DNA"/>
</dbReference>